<dbReference type="InterPro" id="IPR011335">
    <property type="entry name" value="Restrct_endonuc-II-like"/>
</dbReference>
<dbReference type="SUPFAM" id="SSF52980">
    <property type="entry name" value="Restriction endonuclease-like"/>
    <property type="match status" value="1"/>
</dbReference>
<name>A0A382D233_9ZZZZ</name>
<organism evidence="1">
    <name type="scientific">marine metagenome</name>
    <dbReference type="NCBI Taxonomy" id="408172"/>
    <lineage>
        <taxon>unclassified sequences</taxon>
        <taxon>metagenomes</taxon>
        <taxon>ecological metagenomes</taxon>
    </lineage>
</organism>
<evidence type="ECO:0000313" key="1">
    <source>
        <dbReference type="EMBL" id="SVB32375.1"/>
    </source>
</evidence>
<gene>
    <name evidence="1" type="ORF">METZ01_LOCUS185229</name>
</gene>
<sequence length="95" mass="10669">MALKPPPASSEAVRNTMLANRSTDTGPEKAVRRMLREAGRPGYRLHWRNVERDRRKAAALLGMGWGVHTIWECQIENGVDELIGTDLCGDLRRDA</sequence>
<proteinExistence type="predicted"/>
<protein>
    <submittedName>
        <fullName evidence="1">Uncharacterized protein</fullName>
    </submittedName>
</protein>
<dbReference type="EMBL" id="UINC01037215">
    <property type="protein sequence ID" value="SVB32375.1"/>
    <property type="molecule type" value="Genomic_DNA"/>
</dbReference>
<accession>A0A382D233</accession>
<reference evidence="1" key="1">
    <citation type="submission" date="2018-05" db="EMBL/GenBank/DDBJ databases">
        <authorList>
            <person name="Lanie J.A."/>
            <person name="Ng W.-L."/>
            <person name="Kazmierczak K.M."/>
            <person name="Andrzejewski T.M."/>
            <person name="Davidsen T.M."/>
            <person name="Wayne K.J."/>
            <person name="Tettelin H."/>
            <person name="Glass J.I."/>
            <person name="Rusch D."/>
            <person name="Podicherti R."/>
            <person name="Tsui H.-C.T."/>
            <person name="Winkler M.E."/>
        </authorList>
    </citation>
    <scope>NUCLEOTIDE SEQUENCE</scope>
</reference>
<dbReference type="AlphaFoldDB" id="A0A382D233"/>
<dbReference type="Gene3D" id="3.40.960.10">
    <property type="entry name" value="VSR Endonuclease"/>
    <property type="match status" value="1"/>
</dbReference>